<dbReference type="NCBIfam" id="TIGR01451">
    <property type="entry name" value="B_ant_repeat"/>
    <property type="match status" value="1"/>
</dbReference>
<organism evidence="3 4">
    <name type="scientific">Joostella atrarenae</name>
    <dbReference type="NCBI Taxonomy" id="679257"/>
    <lineage>
        <taxon>Bacteria</taxon>
        <taxon>Pseudomonadati</taxon>
        <taxon>Bacteroidota</taxon>
        <taxon>Flavobacteriia</taxon>
        <taxon>Flavobacteriales</taxon>
        <taxon>Flavobacteriaceae</taxon>
        <taxon>Joostella</taxon>
    </lineage>
</organism>
<sequence>MKNNYFTLNRCILFACMFYACISSLSAQVKNDFDVRYQDNVRGELTFIANNIVNRDSGNNNRPEDPYNSTGNSSSYNDNLNMQYIDVDSDGSTFSSSSASLSIPDPSCSRIAYAGLYWSAVYKDRDRSDFNQVKFKVPGGSYVNLTADEILFDGYNDSDFGSYSPYACYKDVTSLLTPLASPDGEYFVANVRASSGSSISGGISGGWTLVIVYENPTLAGKYITTFDGYAGIKSRQSVDIPYDGFITLPKPFPVNAKMAVATLEGDNRITGDKLSIKSSKNNSFTTLGNSANPKDNFFNSNITIENSIVNTRNPNSRNTLGWDVDLFTIDNPNNKVIPNDETAAVLRASSTQDKYDIFFSSFSVEVIEPDMQLAKNVFDIDNNDIQGKEVALGEEIKYTLSFDNIGNDDGTNFSIKDILPKNVNLLSVNLPDAIGVNSITYTHDPVSNEIIFSIPDIYAEVDRSLYTITINVQVQEDCDKLRDACSNIIQNLAYASYRGVLNDNEISEDPSVSGFDNCNFGIPGSTNFLPNLDECNFEREIAMCGDSVDLIAGEGFDTYQWFFQNPDGTYRALTGVIEGSNANIYTATNFGKYKVEKKITEPCKDFDEFITVIPRSNNLESPFADVADEIVTCTNDGTQLPKFFLCGTNDDRNLNVSFPDAIELVWQKVDESCAALSDVEDCPTRDNSCTWNTVGTGDQYLLDGPGEYRLEVRYQNNCFNRFYFKSYENSVDPKIAIQDIICETQGKIEISGVGNGYEYAIGLASSAFNSSTAAWQTTTSFTVNVAGTYNVYIRQEGIDINAGDREPCLFKFENVIIADRAFDVSATPKNALCFDDKGSINVTVDDARAWYTYVLTDSDGDIVAEERQTDDNNFVFVGLDPGDYKVKVTTIDKCEDIIDVTLTAPTELKLNAVIDENVACNDGKISLTASGGTPSYSYAIWSYVPAASATASAISYSDIDDIPASEYDINDPNDEFIISQGAEGKYIFLVTDKNNCNTFSNEVTIAYNPPITWSLERTNLGCFQSNDGIIKVNHGSKNGYSLTYVLTKPDGSTVNSSDGNFTGLAAGRNYEVTVTQSYGSQTCSTSDKITLTEPDRLTASAGVSKLPGCNSSDETLAEVRITNPLGGTPPYTYSFDNGSSYGNSAIGNLSANTHTLYVKDSEDCTFQMTVTIPKLPVEPTAEVTYTYNCDGSGNIVLTPSVPDYEYDYDVNGVPTDSGSTLNVNDLPNGEHTITIHYNNPNYVTYSNLLNEDFGQGANTSSPYIDPKYCYESQYPNDPSSCDPGGTNNREINDGEYSVTSKIDPGKGLFLGWISPNDHTDPTNPNGRYMAINIGGVAGVNGVIFKKRVYDVVPNQDISVELEAFNLIGEGTTNRDDPFLVIQLVGTDGAVIAETNTDRIPRHIDANTWINYAVELNPGNNDELDIVIRTQNDEVSGNDIAIDDILAYQVPEKCDLTVDIDIIIDGEGFAANLNGVTDASCSGENEGVIEFEVENFDTTEGFQYSIDNGVTWSTTQTSSPLKIENLPAGSYNVQVRDVRDTANCVADFDATIEMPDPITVSANVTSQMTCSNNYTAVITAKAEGGVGVYEYQLENTGGIVTAFQANNKFTITGIANAGDYTITVKDENGCVSPVEANVTVNPPKTVDFDLSAVECYNGKNGEITVTVKEGNGNYQFSLDNSTWRNASAATPLLYTFNNLTPGTYNVYVKDGSGCSETKQIKINEQLSLSVSSQTNISCFEDADGAATITVEYFETSYSYTLDGGAPVLNLTSPSFDISSLTTGNHQVVVSDGNGCSEEITVSIEEPTAKLTSSIVVKDITCTNSGSVKVTAENGWGSYSYLLESTDGTISVGPQSNRTFNNLTVETDYIVTTIDAGGCESKNPFTLKKAALPEVTVAATSDLCYADGGVSLTATATGGLAPYQYKINGGAYQTANVFNNLTPGSYTVEVTDANGCSATSSTPIVINDKIAANANLIKDLDCSATNDAEIEVTITDGYPGYTYQVLLDGASQGADAAVTSNPFTYTTTSVGSYTFLITDTEGCTVTTNAVVVTENTPATVNPLVTEPLCSDSTDGVVELQISGGNAPYSIVFNGGTASSQTKYAGLAAGTYAYTVTDDKGCVTSGNVTVNAPDPIIPGTVSLVTDYRCDNSSATIQLTGYSGGTPGTTGYQFSIDGNNFQTSDTFSTGITAGTYTITVKDENGCEATASITIDPLNKPTKLDFTATALTCPAVQADVEVSVVGGNTPFNYEITAPSGSVVDNGTNNIFSNLAVGTYTFKVTDAKGCEIVDTFTINDIPRVAVRISDSSDVICNGASDGEFIFEVSDFVTTYSYDVTDGASTSIDSNTGISTATNTISNLSAGTYTVTVTDETTNCTVDTSITIKEPVALDFGTTITDVTCLTNGSITVNATDGWGSYEYQLSDAAGTTVIKGYQKNNTFTNIAAGTYTVFVKDGKGCEISKPITLDPATPPSIAIETSSIVCYDSTNRASLDISVTGGIAPFTYTINGGESNALTLTGGTFTISDLLPGTYNIEVIDAYGCTSSAVSTTIETQLSASSLITKSLDCTASPNAEIQVTLTGGYTPYAVYEVSTDGGSTWPVSNTFTGNMFTYNPASEGTYLFKITDAQGCEVTTQKEIAPISTPVISNVIPTNVTCNGSETGSLEVQIDNSVGVSPYTIEVFEDDGAGNPVNSKGTQTTNLPAGEYIVIITDAKGCESAPFNVEITELAPIAANAVKVDITCGGVGVGMSLGSITIDATGGTAPFTYEIRKDDYSYSDSHNTSLSSNSHIFDNLNYGDYIIRVEDANGCDYTETITVGNPPNLILSASTIPACLPGTGIMTVEANTTDGNLTSGDFYFATYPNVDPFSPTSSNWYKATDDPKNLGFNTAYTFTNLDPGVSYTFIVHDANTGCEFVEEASVDVAANSSLVAIIDAQSNVTCVNGGDGSVTFTVDPSSTDATSINYEIYDNNNYTGTAITGSTTEGVATTQGGLAPGEYYIYFEEIGGTNSGCSNASDTFIINESPRALELTAAATNDNCATNAGVITATAKYGTAPYEYQFLDRTAAIPSATDGGWTTNSTANVEAGDYTVYVKDANNCIKEYDVSVLLDTTPTISATTTNQCTAAESNFNVTLTLGTEGVAPYYVSVDGGAFIEVTNFTSTGSTQGYSLVTSGTHIFEIKDSNGCGEIISTEVYAPLDIEPSITASETCVPGNSGEVTITVAGGSGNFSFELIETGATNTTGIFTGLDDSTSYNFNITDVDSGCTEQTTITLPTPVAPTFALVGTDISCNAGNDGTITVNLNPGNVDVPYTYTYALKGSVAGTPVASNHFDGLEAGTYEVTVISNKGCQTTKEITLGEPSQLAITASASAYTCDESASVVTVNILDDASGNPSGTGPYLYSYDGGATFKSESTFSVAYGSPSVSVVVKDANGCEDDVSVTIPAMQKVTASISTKQGIDCSNGEEIISIDVIGGSTNYTYTELPNGTPVADPTNIVITSPGKYVYEVYDTTTNCSAIVEHTVAPYDLIGVTVEVTVDETCSNSNDGEITVTVTGYTGTFSYQILDSAGGFVSGGSGNETATSDPYTFIASSTLDSGIYSVQITETETPLCSEISNKVTIDAPEEIALQLISNTNANCNESNAIVTVQATGGTAPYTYEAVAQGAGEPNTFTSDNTLELDPATPSWDIYVKDSKGCIVISPLNVNVATETIPDITLSLVDECAVEGAFSIEATLTDAVNVGVPPYRISLNGAPFQNVTAFPVVFSGLKAQLHSVEIKDINGCGETETLTILPELKLSASVNTQPICGTGGIIDYTVSGGSGTNTVELFKADGTGSGITATGSQFTAVPEGNYIVRVTDGTTNCSKEQTISLEAPTPVDFNLDKKDISCHDATDGSIEVLLDASNDQPPYTYNLYEIDALNGNLVSGGVVATQTGNNTVFTNLPAGFYRVITTSNRSCEDIKEIEIINPPALAISAAVTDSCDPINGYDITVTLTDIGTPPYSLTVNGAVRNVTFETDDTYEIHGLNPGNHTIGIIDANGCSYTTATAITIVPLNFSAQVTTLLDCEMPTPAGNAVITVADIAGSGDYDYSIVGPNGVTGTGSASANTFTWNGASEAGDYIITVTDTNVGCAIEKTVNVPEKLFPQLSITKEDVTCYQAENGSITVAAIDNGTGPFTFEITDIDGLTVSVAPDNTAPSYEATFSDLKGTEAGTSYTVTATSTTNACTETISEIITQPTEIVGLTASVDQFTCTPSTNINSIAKVIATAPIGGTGNFRYEFVYDNGTPSDLSDDKTQNSTRLEYLVSNPIGGEVTVSVFDENGCSPVSTSVTIDPYVGLDALTTNVIQPTCNTGDGEITVNAVLESSIGSANFIYEIRKPDGSTEASLPVNADNYTFSGLNKGNYVLTVTNVATGCQLKTTAALKDPNTFEVEVEKIQDVLCFDSETGIVDVKLIDATYTGNFTWSIYNAEDDSFVKSGNQTDNSGINLFAGAYYVEVSQTDTPFCSNRAYFTINQSEKPLTLDAEISKFISCTDSGEITASATGGYGFFEYQLVDDSNGNVLQSWSEDNVFESLSAGTYNVYVRDYEGCDNVFTTLLLEQPNTIAASAIQADVIQCEGETTASITVNSVTGGRPEIDPSANYLYILNILDASGTIVSSNAAQTSNTFTGLQEGNYSVTVTDNHGCDSDTNPVTITAPNEVVSALRIDKNNTCNTGATLELTASGGTGSGYEYSTSANGPWVSMGGNSINISVPQPITTEVTHQYFVRDGNQCISDVSNAVVTKPIQPIKITPTVVTDVSCYAEATGFIKVDVAGGLGDYLYTLYDVSGSVVVVPQQEENTFSNLPAGVYYVGVESGDCIAEERVQIEEGNELTSKEPVITNPMCSDDLGRIELELQGGTGEYQYAISPNLDQFQSKNVFEDLEPGTYTIIAQDSKGCNPFVYKKEIKAPKAISAKANILEKEFCQGDKTGSFEINIEGGTAPYYTALNTQDDDKFELSKTMFEGLEGGETYVVFIKDANGCSTNVIVTLDKSVDLSPKAEVNLTCLNNSSANEVEITLAQEGLEEIIYKMDDGEDQFENVFKNVAPGEHTVTVSYFGCERKVDFTVDAIDPLNLAVGQSNINQFTIEPSGGSAPYEYFIDGVSNGSDPEYVIRETGTYQVKVIDANGCEVMAQIAMTFIDIDIPNVFTPDGDNNNDTWTPGNTLLYPNIVTKIYDRYGRVIAELRIGDEWDGTYNGSLLPTGDYWYVIKLNGASDDREFVGHFTLYR</sequence>
<keyword evidence="4" id="KW-1185">Reference proteome</keyword>
<dbReference type="PROSITE" id="PS51257">
    <property type="entry name" value="PROKAR_LIPOPROTEIN"/>
    <property type="match status" value="1"/>
</dbReference>
<dbReference type="Pfam" id="PF13585">
    <property type="entry name" value="CHU_C"/>
    <property type="match status" value="1"/>
</dbReference>
<evidence type="ECO:0000313" key="4">
    <source>
        <dbReference type="Proteomes" id="UP000829517"/>
    </source>
</evidence>
<dbReference type="NCBIfam" id="TIGR04131">
    <property type="entry name" value="Bac_Flav_CTERM"/>
    <property type="match status" value="1"/>
</dbReference>
<dbReference type="RefSeq" id="WP_236957595.1">
    <property type="nucleotide sequence ID" value="NZ_JAETXX010000001.1"/>
</dbReference>
<evidence type="ECO:0000256" key="1">
    <source>
        <dbReference type="SAM" id="MobiDB-lite"/>
    </source>
</evidence>
<keyword evidence="2" id="KW-0732">Signal</keyword>
<dbReference type="InterPro" id="IPR047589">
    <property type="entry name" value="DUF11_rpt"/>
</dbReference>
<dbReference type="Pfam" id="PF13573">
    <property type="entry name" value="SprB"/>
    <property type="match status" value="13"/>
</dbReference>
<dbReference type="InterPro" id="IPR025667">
    <property type="entry name" value="SprB_repeat"/>
</dbReference>
<protein>
    <submittedName>
        <fullName evidence="3">T9SS type B sorting domain-containing protein</fullName>
    </submittedName>
</protein>
<proteinExistence type="predicted"/>
<dbReference type="InterPro" id="IPR026341">
    <property type="entry name" value="T9SS_type_B"/>
</dbReference>
<evidence type="ECO:0000313" key="3">
    <source>
        <dbReference type="EMBL" id="MCF8713629.1"/>
    </source>
</evidence>
<evidence type="ECO:0000256" key="2">
    <source>
        <dbReference type="SAM" id="SignalP"/>
    </source>
</evidence>
<reference evidence="3 4" key="1">
    <citation type="submission" date="2021-01" db="EMBL/GenBank/DDBJ databases">
        <title>Genome sequencing of Joostella atrarenae M1-2 (= KCTC 23194).</title>
        <authorList>
            <person name="Zakaria M.R."/>
            <person name="Lam M.Q."/>
            <person name="Chong C.S."/>
        </authorList>
    </citation>
    <scope>NUCLEOTIDE SEQUENCE [LARGE SCALE GENOMIC DNA]</scope>
    <source>
        <strain evidence="3 4">M1-2</strain>
    </source>
</reference>
<accession>A0ABS9IZM9</accession>
<feature type="region of interest" description="Disordered" evidence="1">
    <location>
        <begin position="56"/>
        <end position="75"/>
    </location>
</feature>
<comment type="caution">
    <text evidence="3">The sequence shown here is derived from an EMBL/GenBank/DDBJ whole genome shotgun (WGS) entry which is preliminary data.</text>
</comment>
<feature type="chain" id="PRO_5046033884" evidence="2">
    <location>
        <begin position="28"/>
        <end position="5261"/>
    </location>
</feature>
<name>A0ABS9IZM9_9FLAO</name>
<gene>
    <name evidence="3" type="ORF">JM658_02220</name>
</gene>
<dbReference type="Proteomes" id="UP000829517">
    <property type="component" value="Unassembled WGS sequence"/>
</dbReference>
<dbReference type="Gene3D" id="2.60.40.740">
    <property type="match status" value="2"/>
</dbReference>
<dbReference type="EMBL" id="JAETXX010000001">
    <property type="protein sequence ID" value="MCF8713629.1"/>
    <property type="molecule type" value="Genomic_DNA"/>
</dbReference>
<feature type="signal peptide" evidence="2">
    <location>
        <begin position="1"/>
        <end position="27"/>
    </location>
</feature>